<name>A0A370HR25_9HYPH</name>
<dbReference type="AlphaFoldDB" id="A0A370HR25"/>
<dbReference type="Pfam" id="PF18557">
    <property type="entry name" value="NepR"/>
    <property type="match status" value="1"/>
</dbReference>
<feature type="region of interest" description="Disordered" evidence="1">
    <location>
        <begin position="56"/>
        <end position="76"/>
    </location>
</feature>
<dbReference type="RefSeq" id="WP_114769144.1">
    <property type="nucleotide sequence ID" value="NZ_QQBB01000002.1"/>
</dbReference>
<sequence>MTYDDQSGSKPGQNTVTTFRTPDAAMMGFVSARLRAMYDDLCREPIPARLLQVVEGFDRTADSQRRRGDLGNGTEN</sequence>
<dbReference type="InterPro" id="IPR041649">
    <property type="entry name" value="NepR"/>
</dbReference>
<proteinExistence type="predicted"/>
<dbReference type="Proteomes" id="UP000254925">
    <property type="component" value="Unassembled WGS sequence"/>
</dbReference>
<keyword evidence="4" id="KW-1185">Reference proteome</keyword>
<protein>
    <recommendedName>
        <fullName evidence="2">Anti-sigma factor NepR domain-containing protein</fullName>
    </recommendedName>
</protein>
<feature type="compositionally biased region" description="Basic and acidic residues" evidence="1">
    <location>
        <begin position="56"/>
        <end position="69"/>
    </location>
</feature>
<gene>
    <name evidence="3" type="ORF">DES45_102337</name>
</gene>
<feature type="domain" description="Anti-sigma factor NepR" evidence="2">
    <location>
        <begin position="32"/>
        <end position="52"/>
    </location>
</feature>
<feature type="compositionally biased region" description="Polar residues" evidence="1">
    <location>
        <begin position="1"/>
        <end position="20"/>
    </location>
</feature>
<evidence type="ECO:0000313" key="3">
    <source>
        <dbReference type="EMBL" id="RDI60948.1"/>
    </source>
</evidence>
<reference evidence="3 4" key="1">
    <citation type="submission" date="2018-07" db="EMBL/GenBank/DDBJ databases">
        <title>Genomic Encyclopedia of Type Strains, Phase IV (KMG-IV): sequencing the most valuable type-strain genomes for metagenomic binning, comparative biology and taxonomic classification.</title>
        <authorList>
            <person name="Goeker M."/>
        </authorList>
    </citation>
    <scope>NUCLEOTIDE SEQUENCE [LARGE SCALE GENOMIC DNA]</scope>
    <source>
        <strain evidence="3 4">DSM 14364</strain>
    </source>
</reference>
<comment type="caution">
    <text evidence="3">The sequence shown here is derived from an EMBL/GenBank/DDBJ whole genome shotgun (WGS) entry which is preliminary data.</text>
</comment>
<dbReference type="OrthoDB" id="8454456at2"/>
<organism evidence="3 4">
    <name type="scientific">Microvirga subterranea</name>
    <dbReference type="NCBI Taxonomy" id="186651"/>
    <lineage>
        <taxon>Bacteria</taxon>
        <taxon>Pseudomonadati</taxon>
        <taxon>Pseudomonadota</taxon>
        <taxon>Alphaproteobacteria</taxon>
        <taxon>Hyphomicrobiales</taxon>
        <taxon>Methylobacteriaceae</taxon>
        <taxon>Microvirga</taxon>
    </lineage>
</organism>
<feature type="region of interest" description="Disordered" evidence="1">
    <location>
        <begin position="1"/>
        <end position="22"/>
    </location>
</feature>
<evidence type="ECO:0000259" key="2">
    <source>
        <dbReference type="Pfam" id="PF18557"/>
    </source>
</evidence>
<evidence type="ECO:0000256" key="1">
    <source>
        <dbReference type="SAM" id="MobiDB-lite"/>
    </source>
</evidence>
<accession>A0A370HR25</accession>
<dbReference type="EMBL" id="QQBB01000002">
    <property type="protein sequence ID" value="RDI60948.1"/>
    <property type="molecule type" value="Genomic_DNA"/>
</dbReference>
<evidence type="ECO:0000313" key="4">
    <source>
        <dbReference type="Proteomes" id="UP000254925"/>
    </source>
</evidence>